<comment type="caution">
    <text evidence="2">The sequence shown here is derived from an EMBL/GenBank/DDBJ whole genome shotgun (WGS) entry which is preliminary data.</text>
</comment>
<evidence type="ECO:0000313" key="2">
    <source>
        <dbReference type="EMBL" id="MCQ4636657.1"/>
    </source>
</evidence>
<feature type="transmembrane region" description="Helical" evidence="1">
    <location>
        <begin position="77"/>
        <end position="93"/>
    </location>
</feature>
<feature type="transmembrane region" description="Helical" evidence="1">
    <location>
        <begin position="44"/>
        <end position="65"/>
    </location>
</feature>
<dbReference type="EMBL" id="JANFXK010000007">
    <property type="protein sequence ID" value="MCQ4636657.1"/>
    <property type="molecule type" value="Genomic_DNA"/>
</dbReference>
<reference evidence="2 3" key="1">
    <citation type="submission" date="2022-06" db="EMBL/GenBank/DDBJ databases">
        <title>Isolation of gut microbiota from human fecal samples.</title>
        <authorList>
            <person name="Pamer E.G."/>
            <person name="Barat B."/>
            <person name="Waligurski E."/>
            <person name="Medina S."/>
            <person name="Paddock L."/>
            <person name="Mostad J."/>
        </authorList>
    </citation>
    <scope>NUCLEOTIDE SEQUENCE [LARGE SCALE GENOMIC DNA]</scope>
    <source>
        <strain evidence="2 3">SL.3.17</strain>
    </source>
</reference>
<name>A0ABT1RN99_9FIRM</name>
<dbReference type="Proteomes" id="UP001524502">
    <property type="component" value="Unassembled WGS sequence"/>
</dbReference>
<feature type="transmembrane region" description="Helical" evidence="1">
    <location>
        <begin position="99"/>
        <end position="122"/>
    </location>
</feature>
<sequence>MKKISNAIYILVLIVFPMVYFEIYAGAKTHLMDLANNFAFDNPITPPLLCSLMVGVFTVILLEVARSFGRDSYLKKAVAMVILLAHLLFSYFAPNIIMYYVYIEVMSSLIFVTAALPVEALLDLYRNRKRADESEK</sequence>
<keyword evidence="1" id="KW-1133">Transmembrane helix</keyword>
<evidence type="ECO:0000256" key="1">
    <source>
        <dbReference type="SAM" id="Phobius"/>
    </source>
</evidence>
<keyword evidence="3" id="KW-1185">Reference proteome</keyword>
<keyword evidence="1" id="KW-0812">Transmembrane</keyword>
<evidence type="ECO:0000313" key="3">
    <source>
        <dbReference type="Proteomes" id="UP001524502"/>
    </source>
</evidence>
<organism evidence="2 3">
    <name type="scientific">Anaerovorax odorimutans</name>
    <dbReference type="NCBI Taxonomy" id="109327"/>
    <lineage>
        <taxon>Bacteria</taxon>
        <taxon>Bacillati</taxon>
        <taxon>Bacillota</taxon>
        <taxon>Clostridia</taxon>
        <taxon>Peptostreptococcales</taxon>
        <taxon>Anaerovoracaceae</taxon>
        <taxon>Anaerovorax</taxon>
    </lineage>
</organism>
<dbReference type="RefSeq" id="WP_256131851.1">
    <property type="nucleotide sequence ID" value="NZ_JANFXK010000007.1"/>
</dbReference>
<keyword evidence="1" id="KW-0472">Membrane</keyword>
<protein>
    <submittedName>
        <fullName evidence="2">Uncharacterized protein</fullName>
    </submittedName>
</protein>
<accession>A0ABT1RN99</accession>
<gene>
    <name evidence="2" type="ORF">NE619_07940</name>
</gene>
<proteinExistence type="predicted"/>
<feature type="transmembrane region" description="Helical" evidence="1">
    <location>
        <begin position="7"/>
        <end position="24"/>
    </location>
</feature>